<name>A0A6J5NH46_9CAUD</name>
<reference evidence="1" key="1">
    <citation type="submission" date="2020-04" db="EMBL/GenBank/DDBJ databases">
        <authorList>
            <person name="Chiriac C."/>
            <person name="Salcher M."/>
            <person name="Ghai R."/>
            <person name="Kavagutti S V."/>
        </authorList>
    </citation>
    <scope>NUCLEOTIDE SEQUENCE</scope>
</reference>
<organism evidence="1">
    <name type="scientific">uncultured Caudovirales phage</name>
    <dbReference type="NCBI Taxonomy" id="2100421"/>
    <lineage>
        <taxon>Viruses</taxon>
        <taxon>Duplodnaviria</taxon>
        <taxon>Heunggongvirae</taxon>
        <taxon>Uroviricota</taxon>
        <taxon>Caudoviricetes</taxon>
        <taxon>Peduoviridae</taxon>
        <taxon>Maltschvirus</taxon>
        <taxon>Maltschvirus maltsch</taxon>
    </lineage>
</organism>
<sequence length="87" mass="9367">MRQHETATGGILASLAGPRYYPAMTDLRLLLSLGALHAITEGEELVFVVEPDNLQITIACDAMTMLAFRDAVHLALLRNLPAAPGTH</sequence>
<gene>
    <name evidence="1" type="ORF">UFOVP713_50</name>
</gene>
<protein>
    <submittedName>
        <fullName evidence="1">Uncharacterized protein</fullName>
    </submittedName>
</protein>
<accession>A0A6J5NH46</accession>
<dbReference type="EMBL" id="LR796676">
    <property type="protein sequence ID" value="CAB4159080.1"/>
    <property type="molecule type" value="Genomic_DNA"/>
</dbReference>
<proteinExistence type="predicted"/>
<evidence type="ECO:0000313" key="1">
    <source>
        <dbReference type="EMBL" id="CAB4159080.1"/>
    </source>
</evidence>